<accession>A0A9Q0KKP5</accession>
<evidence type="ECO:0000256" key="1">
    <source>
        <dbReference type="ARBA" id="ARBA00008773"/>
    </source>
</evidence>
<evidence type="ECO:0008006" key="7">
    <source>
        <dbReference type="Google" id="ProtNLM"/>
    </source>
</evidence>
<evidence type="ECO:0000256" key="3">
    <source>
        <dbReference type="ARBA" id="ARBA00023295"/>
    </source>
</evidence>
<comment type="similarity">
    <text evidence="1 4">Belongs to the glycosyl hydrolase 17 family.</text>
</comment>
<dbReference type="PANTHER" id="PTHR32227">
    <property type="entry name" value="GLUCAN ENDO-1,3-BETA-GLUCOSIDASE BG1-RELATED-RELATED"/>
    <property type="match status" value="1"/>
</dbReference>
<protein>
    <recommendedName>
        <fullName evidence="7">Beta-1,3-glucanase</fullName>
    </recommendedName>
</protein>
<organism evidence="5 6">
    <name type="scientific">Protea cynaroides</name>
    <dbReference type="NCBI Taxonomy" id="273540"/>
    <lineage>
        <taxon>Eukaryota</taxon>
        <taxon>Viridiplantae</taxon>
        <taxon>Streptophyta</taxon>
        <taxon>Embryophyta</taxon>
        <taxon>Tracheophyta</taxon>
        <taxon>Spermatophyta</taxon>
        <taxon>Magnoliopsida</taxon>
        <taxon>Proteales</taxon>
        <taxon>Proteaceae</taxon>
        <taxon>Protea</taxon>
    </lineage>
</organism>
<dbReference type="InterPro" id="IPR000490">
    <property type="entry name" value="Glyco_hydro_17"/>
</dbReference>
<dbReference type="AlphaFoldDB" id="A0A9Q0KKP5"/>
<dbReference type="Gene3D" id="3.20.20.80">
    <property type="entry name" value="Glycosidases"/>
    <property type="match status" value="1"/>
</dbReference>
<keyword evidence="3" id="KW-0326">Glycosidase</keyword>
<dbReference type="InterPro" id="IPR017853">
    <property type="entry name" value="GH"/>
</dbReference>
<sequence>MRLYGPDQEALQAPSGSNIEFMLGVPNEDLQGISITYPRVIFWYIAVSNEISPVNSSSQYANYILSAIQNIYNAIAPTGLEITHLLPSIPSSFRDDVSSYIDPTVSFLTQNGDPLLVNVYPYFSYKDNTGSMDLSYALFTSSSVAVQDPYSNLGYQNLFDAIVDAVYSALDKVGGSNVGIVVSKSGWSTAGGTKTTVENAMIYNNNLIQHVKNGTPKKSGSLETYVFAMFDENEKSSDVEMH</sequence>
<dbReference type="InterPro" id="IPR044965">
    <property type="entry name" value="Glyco_hydro_17_plant"/>
</dbReference>
<dbReference type="OrthoDB" id="941679at2759"/>
<keyword evidence="6" id="KW-1185">Reference proteome</keyword>
<evidence type="ECO:0000256" key="4">
    <source>
        <dbReference type="RuleBase" id="RU004335"/>
    </source>
</evidence>
<dbReference type="Proteomes" id="UP001141806">
    <property type="component" value="Unassembled WGS sequence"/>
</dbReference>
<comment type="caution">
    <text evidence="5">The sequence shown here is derived from an EMBL/GenBank/DDBJ whole genome shotgun (WGS) entry which is preliminary data.</text>
</comment>
<reference evidence="5" key="1">
    <citation type="journal article" date="2023" name="Plant J.">
        <title>The genome of the king protea, Protea cynaroides.</title>
        <authorList>
            <person name="Chang J."/>
            <person name="Duong T.A."/>
            <person name="Schoeman C."/>
            <person name="Ma X."/>
            <person name="Roodt D."/>
            <person name="Barker N."/>
            <person name="Li Z."/>
            <person name="Van de Peer Y."/>
            <person name="Mizrachi E."/>
        </authorList>
    </citation>
    <scope>NUCLEOTIDE SEQUENCE</scope>
    <source>
        <tissue evidence="5">Young leaves</tissue>
    </source>
</reference>
<dbReference type="GO" id="GO:0005975">
    <property type="term" value="P:carbohydrate metabolic process"/>
    <property type="evidence" value="ECO:0007669"/>
    <property type="project" value="InterPro"/>
</dbReference>
<name>A0A9Q0KKP5_9MAGN</name>
<dbReference type="GO" id="GO:0004553">
    <property type="term" value="F:hydrolase activity, hydrolyzing O-glycosyl compounds"/>
    <property type="evidence" value="ECO:0007669"/>
    <property type="project" value="InterPro"/>
</dbReference>
<proteinExistence type="inferred from homology"/>
<evidence type="ECO:0000313" key="5">
    <source>
        <dbReference type="EMBL" id="KAJ4971994.1"/>
    </source>
</evidence>
<dbReference type="SUPFAM" id="SSF51445">
    <property type="entry name" value="(Trans)glycosidases"/>
    <property type="match status" value="1"/>
</dbReference>
<keyword evidence="2" id="KW-0378">Hydrolase</keyword>
<evidence type="ECO:0000313" key="6">
    <source>
        <dbReference type="Proteomes" id="UP001141806"/>
    </source>
</evidence>
<evidence type="ECO:0000256" key="2">
    <source>
        <dbReference type="ARBA" id="ARBA00022801"/>
    </source>
</evidence>
<dbReference type="Pfam" id="PF00332">
    <property type="entry name" value="Glyco_hydro_17"/>
    <property type="match status" value="1"/>
</dbReference>
<dbReference type="EMBL" id="JAMYWD010000005">
    <property type="protein sequence ID" value="KAJ4971994.1"/>
    <property type="molecule type" value="Genomic_DNA"/>
</dbReference>
<gene>
    <name evidence="5" type="ORF">NE237_005093</name>
</gene>